<dbReference type="EMBL" id="JBHTLK010000087">
    <property type="protein sequence ID" value="MFD1149009.1"/>
    <property type="molecule type" value="Genomic_DNA"/>
</dbReference>
<dbReference type="Proteomes" id="UP001597168">
    <property type="component" value="Unassembled WGS sequence"/>
</dbReference>
<name>A0ABW3QWC9_9PSEU</name>
<evidence type="ECO:0000313" key="2">
    <source>
        <dbReference type="Proteomes" id="UP001597168"/>
    </source>
</evidence>
<protein>
    <recommendedName>
        <fullName evidence="3">Beta-lactamase family protein</fullName>
    </recommendedName>
</protein>
<accession>A0ABW3QWC9</accession>
<evidence type="ECO:0000313" key="1">
    <source>
        <dbReference type="EMBL" id="MFD1149009.1"/>
    </source>
</evidence>
<dbReference type="Gene3D" id="3.40.710.10">
    <property type="entry name" value="DD-peptidase/beta-lactamase superfamily"/>
    <property type="match status" value="1"/>
</dbReference>
<evidence type="ECO:0008006" key="3">
    <source>
        <dbReference type="Google" id="ProtNLM"/>
    </source>
</evidence>
<reference evidence="2" key="1">
    <citation type="journal article" date="2019" name="Int. J. Syst. Evol. Microbiol.">
        <title>The Global Catalogue of Microorganisms (GCM) 10K type strain sequencing project: providing services to taxonomists for standard genome sequencing and annotation.</title>
        <authorList>
            <consortium name="The Broad Institute Genomics Platform"/>
            <consortium name="The Broad Institute Genome Sequencing Center for Infectious Disease"/>
            <person name="Wu L."/>
            <person name="Ma J."/>
        </authorList>
    </citation>
    <scope>NUCLEOTIDE SEQUENCE [LARGE SCALE GENOMIC DNA]</scope>
    <source>
        <strain evidence="2">CCUG 60214</strain>
    </source>
</reference>
<proteinExistence type="predicted"/>
<gene>
    <name evidence="1" type="ORF">ACFQ3T_17910</name>
</gene>
<sequence length="177" mass="19167">MKLLIALDVLENGAASPGDVTRMIAASSDEIANRLWRTSIPGHWADRIGLTGLVPAENPKQWGDVRMTARDVVAVYRHVMKSRHARVIVPALEAATPSGEDGFDQTFGIPDAVGAHRSGVKQGWACCYDGRRVLDTTGVVDRRYVVVVLTEHHRSTGYAQAVPLVTELVAALTPLFA</sequence>
<dbReference type="SUPFAM" id="SSF56601">
    <property type="entry name" value="beta-lactamase/transpeptidase-like"/>
    <property type="match status" value="1"/>
</dbReference>
<dbReference type="RefSeq" id="WP_380724425.1">
    <property type="nucleotide sequence ID" value="NZ_JBHTLK010000087.1"/>
</dbReference>
<organism evidence="1 2">
    <name type="scientific">Saccharothrix hoggarensis</name>
    <dbReference type="NCBI Taxonomy" id="913853"/>
    <lineage>
        <taxon>Bacteria</taxon>
        <taxon>Bacillati</taxon>
        <taxon>Actinomycetota</taxon>
        <taxon>Actinomycetes</taxon>
        <taxon>Pseudonocardiales</taxon>
        <taxon>Pseudonocardiaceae</taxon>
        <taxon>Saccharothrix</taxon>
    </lineage>
</organism>
<comment type="caution">
    <text evidence="1">The sequence shown here is derived from an EMBL/GenBank/DDBJ whole genome shotgun (WGS) entry which is preliminary data.</text>
</comment>
<dbReference type="InterPro" id="IPR012338">
    <property type="entry name" value="Beta-lactam/transpept-like"/>
</dbReference>
<keyword evidence="2" id="KW-1185">Reference proteome</keyword>